<organism evidence="2 3">
    <name type="scientific">Methylobacterium dankookense</name>
    <dbReference type="NCBI Taxonomy" id="560405"/>
    <lineage>
        <taxon>Bacteria</taxon>
        <taxon>Pseudomonadati</taxon>
        <taxon>Pseudomonadota</taxon>
        <taxon>Alphaproteobacteria</taxon>
        <taxon>Hyphomicrobiales</taxon>
        <taxon>Methylobacteriaceae</taxon>
        <taxon>Methylobacterium</taxon>
    </lineage>
</organism>
<evidence type="ECO:0000313" key="1">
    <source>
        <dbReference type="EMBL" id="GJD59814.1"/>
    </source>
</evidence>
<dbReference type="Proteomes" id="UP000401717">
    <property type="component" value="Unassembled WGS sequence"/>
</dbReference>
<dbReference type="AlphaFoldDB" id="A0A564G4R3"/>
<evidence type="ECO:0000313" key="2">
    <source>
        <dbReference type="EMBL" id="VUF15072.1"/>
    </source>
</evidence>
<reference evidence="1" key="3">
    <citation type="submission" date="2021-08" db="EMBL/GenBank/DDBJ databases">
        <authorList>
            <person name="Tani A."/>
            <person name="Ola A."/>
            <person name="Ogura Y."/>
            <person name="Katsura K."/>
            <person name="Hayashi T."/>
        </authorList>
    </citation>
    <scope>NUCLEOTIDE SEQUENCE</scope>
    <source>
        <strain evidence="1">DSM 22415</strain>
    </source>
</reference>
<evidence type="ECO:0000313" key="3">
    <source>
        <dbReference type="Proteomes" id="UP000401717"/>
    </source>
</evidence>
<dbReference type="Proteomes" id="UP001055303">
    <property type="component" value="Unassembled WGS sequence"/>
</dbReference>
<proteinExistence type="predicted"/>
<sequence>MAALAADLTAAEHALCTRGLAPRIPAGMSRLERGSRDAWTSLLLIRLALRQLDAVGARLLTAHLSAFADRAPGPVARRLRRELRDLAGPLAVAAALSALVEEHAR</sequence>
<accession>A0A564G4R3</accession>
<evidence type="ECO:0000313" key="4">
    <source>
        <dbReference type="Proteomes" id="UP001055303"/>
    </source>
</evidence>
<name>A0A564G4R3_9HYPH</name>
<reference evidence="1" key="2">
    <citation type="journal article" date="2021" name="Front. Microbiol.">
        <title>Comprehensive Comparative Genomics and Phenotyping of Methylobacterium Species.</title>
        <authorList>
            <person name="Alessa O."/>
            <person name="Ogura Y."/>
            <person name="Fujitani Y."/>
            <person name="Takami H."/>
            <person name="Hayashi T."/>
            <person name="Sahin N."/>
            <person name="Tani A."/>
        </authorList>
    </citation>
    <scope>NUCLEOTIDE SEQUENCE</scope>
    <source>
        <strain evidence="1">DSM 22415</strain>
    </source>
</reference>
<protein>
    <submittedName>
        <fullName evidence="2">Uncharacterized protein</fullName>
    </submittedName>
</protein>
<reference evidence="2 3" key="1">
    <citation type="submission" date="2019-06" db="EMBL/GenBank/DDBJ databases">
        <authorList>
            <person name="Rodrigo-Torres L."/>
            <person name="Arahal R. D."/>
            <person name="Lucena T."/>
        </authorList>
    </citation>
    <scope>NUCLEOTIDE SEQUENCE [LARGE SCALE GENOMIC DNA]</scope>
    <source>
        <strain evidence="2 3">SW08-7</strain>
    </source>
</reference>
<keyword evidence="4" id="KW-1185">Reference proteome</keyword>
<dbReference type="EMBL" id="BPQI01000260">
    <property type="protein sequence ID" value="GJD59814.1"/>
    <property type="molecule type" value="Genomic_DNA"/>
</dbReference>
<gene>
    <name evidence="1" type="ORF">IFDJLNFL_5745</name>
    <name evidence="2" type="ORF">MTDSW087_04805</name>
</gene>
<dbReference type="RefSeq" id="WP_144767382.1">
    <property type="nucleotide sequence ID" value="NZ_BPQI01000260.1"/>
</dbReference>
<dbReference type="EMBL" id="CABFVH010000046">
    <property type="protein sequence ID" value="VUF15072.1"/>
    <property type="molecule type" value="Genomic_DNA"/>
</dbReference>